<keyword evidence="1" id="KW-0732">Signal</keyword>
<dbReference type="InterPro" id="IPR013783">
    <property type="entry name" value="Ig-like_fold"/>
</dbReference>
<dbReference type="Pfam" id="PF05345">
    <property type="entry name" value="He_PIG"/>
    <property type="match status" value="1"/>
</dbReference>
<evidence type="ECO:0000256" key="1">
    <source>
        <dbReference type="SAM" id="SignalP"/>
    </source>
</evidence>
<name>A0A7Y6IDG5_9ACTN</name>
<dbReference type="GO" id="GO:0016020">
    <property type="term" value="C:membrane"/>
    <property type="evidence" value="ECO:0007669"/>
    <property type="project" value="InterPro"/>
</dbReference>
<reference evidence="2 3" key="1">
    <citation type="submission" date="2020-06" db="EMBL/GenBank/DDBJ databases">
        <title>Nonomuraea sp. SMC257, a novel actinomycete isolated from soil.</title>
        <authorList>
            <person name="Chanama M."/>
        </authorList>
    </citation>
    <scope>NUCLEOTIDE SEQUENCE [LARGE SCALE GENOMIC DNA]</scope>
    <source>
        <strain evidence="2 3">SMC257</strain>
    </source>
</reference>
<evidence type="ECO:0000313" key="2">
    <source>
        <dbReference type="EMBL" id="NUW36239.1"/>
    </source>
</evidence>
<dbReference type="AlphaFoldDB" id="A0A7Y6IDG5"/>
<proteinExistence type="predicted"/>
<dbReference type="InterPro" id="IPR015919">
    <property type="entry name" value="Cadherin-like_sf"/>
</dbReference>
<gene>
    <name evidence="2" type="ORF">HTZ77_33225</name>
</gene>
<feature type="chain" id="PRO_5039685861" evidence="1">
    <location>
        <begin position="19"/>
        <end position="509"/>
    </location>
</feature>
<sequence>MRKTAIVAAVAGLLGALAVPDPGIAAASVPSPGLAARQAAPGLDVFDIFYRNVATYGVQLVDWQGYLANPYVELTVRAPKVPGIAYPLTVDLKAEGTSRLMFNMPSELTPTGATKSFTLTGPADREVVRLSIHSKQGAGQDELHKWIMKTTDATGATVTRTMPIRVQQDEKKKLEPTIPIDFDYRYDTITTYFSDPGVRRAAETAVRDWFAFFDLKPFDTVPAGDEVTRLPGDDWQNEVEASNAKPYNGMYVFFRGIQTPYSTGFPTINGKFHTQNGKPTPYHRSTSMILEYDEQLMKLFTALGDEDWYKTDLGSVIDVQGLVMHEYGHAVAFHSDWEGMAKYMESRGRDDQDVIDYQGYPVPLDSSYHVPGDDPYWDRISGQSGGWRHVFPTRRWELTKLSLLIAENAGWKLNRRLTPFLKPSIETGSLGRASAGEPYRQRLAAKGGVPFYDWQVTGGELPEGVTLDRFTGVLAGTPAKAGTYTVTIQLRDYDKLSTPVTKEYKLTVG</sequence>
<organism evidence="2 3">
    <name type="scientific">Nonomuraea montanisoli</name>
    <dbReference type="NCBI Taxonomy" id="2741721"/>
    <lineage>
        <taxon>Bacteria</taxon>
        <taxon>Bacillati</taxon>
        <taxon>Actinomycetota</taxon>
        <taxon>Actinomycetes</taxon>
        <taxon>Streptosporangiales</taxon>
        <taxon>Streptosporangiaceae</taxon>
        <taxon>Nonomuraea</taxon>
    </lineage>
</organism>
<protein>
    <submittedName>
        <fullName evidence="2">Putative Ig domain-containing protein</fullName>
    </submittedName>
</protein>
<evidence type="ECO:0000313" key="3">
    <source>
        <dbReference type="Proteomes" id="UP000586042"/>
    </source>
</evidence>
<dbReference type="RefSeq" id="WP_175593678.1">
    <property type="nucleotide sequence ID" value="NZ_JABWGN010000014.1"/>
</dbReference>
<keyword evidence="3" id="KW-1185">Reference proteome</keyword>
<dbReference type="Gene3D" id="2.60.40.10">
    <property type="entry name" value="Immunoglobulins"/>
    <property type="match status" value="1"/>
</dbReference>
<feature type="signal peptide" evidence="1">
    <location>
        <begin position="1"/>
        <end position="18"/>
    </location>
</feature>
<dbReference type="GO" id="GO:0005975">
    <property type="term" value="P:carbohydrate metabolic process"/>
    <property type="evidence" value="ECO:0007669"/>
    <property type="project" value="UniProtKB-ARBA"/>
</dbReference>
<comment type="caution">
    <text evidence="2">The sequence shown here is derived from an EMBL/GenBank/DDBJ whole genome shotgun (WGS) entry which is preliminary data.</text>
</comment>
<accession>A0A7Y6IDG5</accession>
<dbReference type="Proteomes" id="UP000586042">
    <property type="component" value="Unassembled WGS sequence"/>
</dbReference>
<dbReference type="EMBL" id="JABWGN010000014">
    <property type="protein sequence ID" value="NUW36239.1"/>
    <property type="molecule type" value="Genomic_DNA"/>
</dbReference>
<dbReference type="SUPFAM" id="SSF49313">
    <property type="entry name" value="Cadherin-like"/>
    <property type="match status" value="1"/>
</dbReference>
<dbReference type="GO" id="GO:0005509">
    <property type="term" value="F:calcium ion binding"/>
    <property type="evidence" value="ECO:0007669"/>
    <property type="project" value="InterPro"/>
</dbReference>